<dbReference type="AlphaFoldDB" id="A0A5C1DNN1"/>
<evidence type="ECO:0000313" key="6">
    <source>
        <dbReference type="Proteomes" id="UP000322079"/>
    </source>
</evidence>
<dbReference type="InterPro" id="IPR055270">
    <property type="entry name" value="Glyco_tran_10_C"/>
</dbReference>
<evidence type="ECO:0000259" key="4">
    <source>
        <dbReference type="Pfam" id="PF00852"/>
    </source>
</evidence>
<proteinExistence type="inferred from homology"/>
<dbReference type="RefSeq" id="WP_149299614.1">
    <property type="nucleotide sequence ID" value="NZ_CP043473.1"/>
</dbReference>
<dbReference type="KEGG" id="chrm:FYK34_20130"/>
<dbReference type="PANTHER" id="PTHR11929:SF194">
    <property type="entry name" value="ALPHA-(1,3)-FUCOSYLTRANSFERASE 10"/>
    <property type="match status" value="1"/>
</dbReference>
<dbReference type="SUPFAM" id="SSF53756">
    <property type="entry name" value="UDP-Glycosyltransferase/glycogen phosphorylase"/>
    <property type="match status" value="1"/>
</dbReference>
<dbReference type="EMBL" id="CP043473">
    <property type="protein sequence ID" value="QEL57707.1"/>
    <property type="molecule type" value="Genomic_DNA"/>
</dbReference>
<sequence>MIKILIKHAPNICKEILERQIPDSWGMNWGGVGFTFDESEAYDWVAVMHHSALQERFISRVPKERCIYISMEPCENLCNVSPHFISQFGVVIASDEKIIHPNLIHCNVHTWWVGLSVVINNGRHNLMLNSGKDFNFFENYPEVSQYNKACIISSGKSIFPGHEKRNKFIEEIKKSRIGDLIDIYGHGGMRFDDKLDVIKRYKFCIVVENGRHKGYWSEKLADTFLSGSRPIYYGCPDIHEFFPEKSVLSIDIEKIEGVIEIVDELISGKLKYFDQDGLKTAKERILYKYNFYNLIAEYCQSKDYEEFGEVKLFPNVKFYRGKFYYFLKSTYMKIKKILFR</sequence>
<dbReference type="Gene3D" id="3.40.50.11660">
    <property type="entry name" value="Glycosyl transferase family 10, C-terminal domain"/>
    <property type="match status" value="1"/>
</dbReference>
<dbReference type="GO" id="GO:0008417">
    <property type="term" value="F:fucosyltransferase activity"/>
    <property type="evidence" value="ECO:0007669"/>
    <property type="project" value="InterPro"/>
</dbReference>
<evidence type="ECO:0000256" key="1">
    <source>
        <dbReference type="ARBA" id="ARBA00008919"/>
    </source>
</evidence>
<dbReference type="InterPro" id="IPR001503">
    <property type="entry name" value="Glyco_trans_10"/>
</dbReference>
<evidence type="ECO:0000313" key="5">
    <source>
        <dbReference type="EMBL" id="QEL57707.1"/>
    </source>
</evidence>
<accession>A0A5C1DNN1</accession>
<feature type="domain" description="Fucosyltransferase C-terminal" evidence="4">
    <location>
        <begin position="160"/>
        <end position="260"/>
    </location>
</feature>
<evidence type="ECO:0000256" key="2">
    <source>
        <dbReference type="ARBA" id="ARBA00022676"/>
    </source>
</evidence>
<dbReference type="InterPro" id="IPR038577">
    <property type="entry name" value="GT10-like_C_sf"/>
</dbReference>
<name>A0A5C1DNN1_9NEIS</name>
<dbReference type="Pfam" id="PF00852">
    <property type="entry name" value="Glyco_transf_10"/>
    <property type="match status" value="1"/>
</dbReference>
<evidence type="ECO:0000256" key="3">
    <source>
        <dbReference type="ARBA" id="ARBA00022679"/>
    </source>
</evidence>
<organism evidence="5 6">
    <name type="scientific">Chromobacterium paludis</name>
    <dbReference type="NCBI Taxonomy" id="2605945"/>
    <lineage>
        <taxon>Bacteria</taxon>
        <taxon>Pseudomonadati</taxon>
        <taxon>Pseudomonadota</taxon>
        <taxon>Betaproteobacteria</taxon>
        <taxon>Neisseriales</taxon>
        <taxon>Chromobacteriaceae</taxon>
        <taxon>Chromobacterium</taxon>
    </lineage>
</organism>
<protein>
    <recommendedName>
        <fullName evidence="4">Fucosyltransferase C-terminal domain-containing protein</fullName>
    </recommendedName>
</protein>
<dbReference type="Proteomes" id="UP000322079">
    <property type="component" value="Chromosome"/>
</dbReference>
<dbReference type="GO" id="GO:0016020">
    <property type="term" value="C:membrane"/>
    <property type="evidence" value="ECO:0007669"/>
    <property type="project" value="InterPro"/>
</dbReference>
<dbReference type="PANTHER" id="PTHR11929">
    <property type="entry name" value="ALPHA- 1,3 -FUCOSYLTRANSFERASE"/>
    <property type="match status" value="1"/>
</dbReference>
<keyword evidence="2" id="KW-0328">Glycosyltransferase</keyword>
<comment type="similarity">
    <text evidence="1">Belongs to the glycosyltransferase 10 family.</text>
</comment>
<reference evidence="5 6" key="1">
    <citation type="submission" date="2019-08" db="EMBL/GenBank/DDBJ databases">
        <title>Chromobacterium paludis, a novel bacterium isolated from a Maryland marsh pond.</title>
        <authorList>
            <person name="Blackburn M.B."/>
            <person name="Gundersen-Rindal D.E."/>
        </authorList>
    </citation>
    <scope>NUCLEOTIDE SEQUENCE [LARGE SCALE GENOMIC DNA]</scope>
    <source>
        <strain evidence="6">IIBBL 257-1</strain>
    </source>
</reference>
<keyword evidence="3" id="KW-0808">Transferase</keyword>
<keyword evidence="6" id="KW-1185">Reference proteome</keyword>
<gene>
    <name evidence="5" type="ORF">FYK34_20130</name>
</gene>